<feature type="signal peptide" evidence="1">
    <location>
        <begin position="1"/>
        <end position="24"/>
    </location>
</feature>
<evidence type="ECO:0000256" key="1">
    <source>
        <dbReference type="SAM" id="SignalP"/>
    </source>
</evidence>
<dbReference type="RefSeq" id="WP_130023100.1">
    <property type="nucleotide sequence ID" value="NZ_SEWF01000037.1"/>
</dbReference>
<dbReference type="OrthoDB" id="929767at2"/>
<keyword evidence="1" id="KW-0732">Signal</keyword>
<keyword evidence="3" id="KW-1185">Reference proteome</keyword>
<evidence type="ECO:0000313" key="3">
    <source>
        <dbReference type="Proteomes" id="UP000293162"/>
    </source>
</evidence>
<accession>A0A4V1ZCT4</accession>
<dbReference type="Proteomes" id="UP000293162">
    <property type="component" value="Unassembled WGS sequence"/>
</dbReference>
<proteinExistence type="predicted"/>
<reference evidence="2 3" key="1">
    <citation type="submission" date="2019-02" db="EMBL/GenBank/DDBJ databases">
        <title>Bacterial novel species Emticicia sp. 17J42-9 isolated from soil.</title>
        <authorList>
            <person name="Jung H.-Y."/>
        </authorList>
    </citation>
    <scope>NUCLEOTIDE SEQUENCE [LARGE SCALE GENOMIC DNA]</scope>
    <source>
        <strain evidence="2 3">17J42-9</strain>
    </source>
</reference>
<dbReference type="AlphaFoldDB" id="A0A4V1ZCT4"/>
<dbReference type="EMBL" id="SEWF01000037">
    <property type="protein sequence ID" value="RYU93770.1"/>
    <property type="molecule type" value="Genomic_DNA"/>
</dbReference>
<comment type="caution">
    <text evidence="2">The sequence shown here is derived from an EMBL/GenBank/DDBJ whole genome shotgun (WGS) entry which is preliminary data.</text>
</comment>
<name>A0A4V1ZCT4_9BACT</name>
<sequence length="321" mass="36643">MKKHSFSKLLIALFAVSCSFYFLVSCKDQSSQTEPQPSKQAKKITVVNGKLKFVDEAHFMDTWALLRKMRTEEELDNWENQLPGFVSQRTAFNNLTEADIEKISKTSSVKGYEDFATLIPDFDGVNKRLVKQVDGNAYGSLYNKEGFVIVGKDAIKYTRDKITKFENYKETDFLRYKNGESLSNVRSSKIVVEHIKSNAKTKEISQREHCTTYYDGDKRFSADYNLYKCRGTTCALNEHIFMRMNATAMHEKKSFFIWFGENATELKREGAINVSFSLDDGPYSNRATIDYETDLDSPGGTGLAVYSVWVRVKGKIGTTPY</sequence>
<gene>
    <name evidence="2" type="ORF">EWM59_20400</name>
</gene>
<feature type="chain" id="PRO_5020608476" description="DUF4848 domain-containing protein" evidence="1">
    <location>
        <begin position="25"/>
        <end position="321"/>
    </location>
</feature>
<evidence type="ECO:0000313" key="2">
    <source>
        <dbReference type="EMBL" id="RYU93770.1"/>
    </source>
</evidence>
<dbReference type="PROSITE" id="PS51257">
    <property type="entry name" value="PROKAR_LIPOPROTEIN"/>
    <property type="match status" value="1"/>
</dbReference>
<organism evidence="2 3">
    <name type="scientific">Emticicia agri</name>
    <dbReference type="NCBI Taxonomy" id="2492393"/>
    <lineage>
        <taxon>Bacteria</taxon>
        <taxon>Pseudomonadati</taxon>
        <taxon>Bacteroidota</taxon>
        <taxon>Cytophagia</taxon>
        <taxon>Cytophagales</taxon>
        <taxon>Leadbetterellaceae</taxon>
        <taxon>Emticicia</taxon>
    </lineage>
</organism>
<evidence type="ECO:0008006" key="4">
    <source>
        <dbReference type="Google" id="ProtNLM"/>
    </source>
</evidence>
<protein>
    <recommendedName>
        <fullName evidence="4">DUF4848 domain-containing protein</fullName>
    </recommendedName>
</protein>